<keyword evidence="6 8" id="KW-1133">Transmembrane helix</keyword>
<dbReference type="NCBIfam" id="TIGR00924">
    <property type="entry name" value="yjdL_sub1_fam"/>
    <property type="match status" value="1"/>
</dbReference>
<keyword evidence="4 8" id="KW-0812">Transmembrane</keyword>
<keyword evidence="3" id="KW-1003">Cell membrane</keyword>
<dbReference type="InterPro" id="IPR000109">
    <property type="entry name" value="POT_fam"/>
</dbReference>
<evidence type="ECO:0000256" key="8">
    <source>
        <dbReference type="SAM" id="Phobius"/>
    </source>
</evidence>
<feature type="transmembrane region" description="Helical" evidence="8">
    <location>
        <begin position="81"/>
        <end position="99"/>
    </location>
</feature>
<dbReference type="PANTHER" id="PTHR23517">
    <property type="entry name" value="RESISTANCE PROTEIN MDTM, PUTATIVE-RELATED-RELATED"/>
    <property type="match status" value="1"/>
</dbReference>
<feature type="transmembrane region" description="Helical" evidence="8">
    <location>
        <begin position="377"/>
        <end position="403"/>
    </location>
</feature>
<keyword evidence="5" id="KW-0571">Peptide transport</keyword>
<dbReference type="GO" id="GO:0005886">
    <property type="term" value="C:plasma membrane"/>
    <property type="evidence" value="ECO:0007669"/>
    <property type="project" value="UniProtKB-SubCell"/>
</dbReference>
<reference evidence="9 10" key="1">
    <citation type="submission" date="2018-01" db="EMBL/GenBank/DDBJ databases">
        <title>Whole genome sequencing of Histamine producing bacteria.</title>
        <authorList>
            <person name="Butler K."/>
        </authorList>
    </citation>
    <scope>NUCLEOTIDE SEQUENCE [LARGE SCALE GENOMIC DNA]</scope>
    <source>
        <strain evidence="9 10">DSM 24669</strain>
    </source>
</reference>
<dbReference type="OrthoDB" id="5827234at2"/>
<evidence type="ECO:0000256" key="5">
    <source>
        <dbReference type="ARBA" id="ARBA00022856"/>
    </source>
</evidence>
<dbReference type="STRING" id="680026.AB733_03765"/>
<proteinExistence type="predicted"/>
<comment type="subcellular location">
    <subcellularLocation>
        <location evidence="1">Cell membrane</location>
        <topology evidence="1">Multi-pass membrane protein</topology>
    </subcellularLocation>
</comment>
<feature type="transmembrane region" description="Helical" evidence="8">
    <location>
        <begin position="314"/>
        <end position="331"/>
    </location>
</feature>
<sequence>MSIAFSRQPSAFKLMCIIIMPAMLSMYGLVAIVTVFMVNDLGMSEKDAFLINGAASAFSTIIYAIGGYLADKVIGVKRSLIIGNLGIVITLLLLSYAAAIGSIPLAMIGIAGGGVSRALANNCPSNLISKAYKKDDIRIDSAFTLYYMMINVGSCISLVITPLIAHKYDYSTGFAIAALWNVITISIFLWKRNLVKNLGAQADFETIKVKTYIALFLGLTALTLLGSWLITHYQLMQMLLIVALGIALAFFINYMRKESKAQQKKMMASLVLLGFSVVFFILYKQMPTSLTFFAIHNTRHEFLGIPFDPVSTQALNPFWIIILSPLLAIFYERTSAKGHGASLPLKFAMGMIFCSMAFLCLSYGASFMADEAGRVSAFWLILTHLFQGLGELLISALGISVLAQLVPNHMIGFTLGFRTLTLGISAIIAANLAVYIAVPESSGSVDSLQTLPVYASYFLKVGIGALIMAVLMLVTAKKLNNLITDSDAEDKEQVEATS</sequence>
<feature type="transmembrane region" description="Helical" evidence="8">
    <location>
        <begin position="415"/>
        <end position="437"/>
    </location>
</feature>
<evidence type="ECO:0000256" key="7">
    <source>
        <dbReference type="ARBA" id="ARBA00023136"/>
    </source>
</evidence>
<name>A0A0J8Y2S1_9GAMM</name>
<evidence type="ECO:0000256" key="4">
    <source>
        <dbReference type="ARBA" id="ARBA00022692"/>
    </source>
</evidence>
<feature type="transmembrane region" description="Helical" evidence="8">
    <location>
        <begin position="12"/>
        <end position="37"/>
    </location>
</feature>
<organism evidence="9 10">
    <name type="scientific">Photobacterium swingsii</name>
    <dbReference type="NCBI Taxonomy" id="680026"/>
    <lineage>
        <taxon>Bacteria</taxon>
        <taxon>Pseudomonadati</taxon>
        <taxon>Pseudomonadota</taxon>
        <taxon>Gammaproteobacteria</taxon>
        <taxon>Vibrionales</taxon>
        <taxon>Vibrionaceae</taxon>
        <taxon>Photobacterium</taxon>
    </lineage>
</organism>
<dbReference type="Gene3D" id="1.20.1250.20">
    <property type="entry name" value="MFS general substrate transporter like domains"/>
    <property type="match status" value="1"/>
</dbReference>
<feature type="transmembrane region" description="Helical" evidence="8">
    <location>
        <begin position="211"/>
        <end position="230"/>
    </location>
</feature>
<comment type="caution">
    <text evidence="9">The sequence shown here is derived from an EMBL/GenBank/DDBJ whole genome shotgun (WGS) entry which is preliminary data.</text>
</comment>
<dbReference type="CDD" id="cd17346">
    <property type="entry name" value="MFS_DtpA_like"/>
    <property type="match status" value="1"/>
</dbReference>
<keyword evidence="7 8" id="KW-0472">Membrane</keyword>
<evidence type="ECO:0000313" key="10">
    <source>
        <dbReference type="Proteomes" id="UP000240481"/>
    </source>
</evidence>
<keyword evidence="2" id="KW-0813">Transport</keyword>
<dbReference type="InterPro" id="IPR036259">
    <property type="entry name" value="MFS_trans_sf"/>
</dbReference>
<dbReference type="Proteomes" id="UP000240481">
    <property type="component" value="Unassembled WGS sequence"/>
</dbReference>
<dbReference type="EMBL" id="PYLZ01000003">
    <property type="protein sequence ID" value="PSW25514.1"/>
    <property type="molecule type" value="Genomic_DNA"/>
</dbReference>
<dbReference type="InterPro" id="IPR005279">
    <property type="entry name" value="Dipep/tripep_permease"/>
</dbReference>
<dbReference type="AlphaFoldDB" id="A0A0J8Y2S1"/>
<accession>A0A0J8Y2S1</accession>
<feature type="transmembrane region" description="Helical" evidence="8">
    <location>
        <begin position="170"/>
        <end position="190"/>
    </location>
</feature>
<feature type="transmembrane region" description="Helical" evidence="8">
    <location>
        <begin position="457"/>
        <end position="476"/>
    </location>
</feature>
<evidence type="ECO:0000256" key="6">
    <source>
        <dbReference type="ARBA" id="ARBA00022989"/>
    </source>
</evidence>
<evidence type="ECO:0000256" key="2">
    <source>
        <dbReference type="ARBA" id="ARBA00022448"/>
    </source>
</evidence>
<dbReference type="GO" id="GO:0015833">
    <property type="term" value="P:peptide transport"/>
    <property type="evidence" value="ECO:0007669"/>
    <property type="project" value="UniProtKB-KW"/>
</dbReference>
<dbReference type="InterPro" id="IPR050171">
    <property type="entry name" value="MFS_Transporters"/>
</dbReference>
<dbReference type="GO" id="GO:1904680">
    <property type="term" value="F:peptide transmembrane transporter activity"/>
    <property type="evidence" value="ECO:0007669"/>
    <property type="project" value="InterPro"/>
</dbReference>
<protein>
    <submittedName>
        <fullName evidence="9">MFS transporter</fullName>
    </submittedName>
</protein>
<feature type="transmembrane region" description="Helical" evidence="8">
    <location>
        <begin position="266"/>
        <end position="283"/>
    </location>
</feature>
<feature type="transmembrane region" description="Helical" evidence="8">
    <location>
        <begin position="144"/>
        <end position="164"/>
    </location>
</feature>
<evidence type="ECO:0000256" key="1">
    <source>
        <dbReference type="ARBA" id="ARBA00004651"/>
    </source>
</evidence>
<feature type="transmembrane region" description="Helical" evidence="8">
    <location>
        <begin position="236"/>
        <end position="254"/>
    </location>
</feature>
<evidence type="ECO:0000313" key="9">
    <source>
        <dbReference type="EMBL" id="PSW25514.1"/>
    </source>
</evidence>
<keyword evidence="5" id="KW-0653">Protein transport</keyword>
<dbReference type="Pfam" id="PF00854">
    <property type="entry name" value="PTR2"/>
    <property type="match status" value="1"/>
</dbReference>
<evidence type="ECO:0000256" key="3">
    <source>
        <dbReference type="ARBA" id="ARBA00022475"/>
    </source>
</evidence>
<dbReference type="PANTHER" id="PTHR23517:SF15">
    <property type="entry name" value="PROTON-DEPENDENT OLIGOPEPTIDE FAMILY TRANSPORT PROTEIN"/>
    <property type="match status" value="1"/>
</dbReference>
<gene>
    <name evidence="9" type="primary">tppB</name>
    <name evidence="9" type="synonym">ydgR</name>
    <name evidence="9" type="ORF">C9I94_07680</name>
</gene>
<dbReference type="SUPFAM" id="SSF103473">
    <property type="entry name" value="MFS general substrate transporter"/>
    <property type="match status" value="2"/>
</dbReference>
<keyword evidence="10" id="KW-1185">Reference proteome</keyword>
<feature type="transmembrane region" description="Helical" evidence="8">
    <location>
        <begin position="49"/>
        <end position="69"/>
    </location>
</feature>
<feature type="transmembrane region" description="Helical" evidence="8">
    <location>
        <begin position="105"/>
        <end position="123"/>
    </location>
</feature>
<dbReference type="RefSeq" id="WP_048897547.1">
    <property type="nucleotide sequence ID" value="NZ_AP024853.1"/>
</dbReference>
<feature type="transmembrane region" description="Helical" evidence="8">
    <location>
        <begin position="343"/>
        <end position="365"/>
    </location>
</feature>